<evidence type="ECO:0000313" key="31">
    <source>
        <dbReference type="EMBL" id="KAK4328772.1"/>
    </source>
</evidence>
<feature type="transmembrane region" description="Helical" evidence="27">
    <location>
        <begin position="41"/>
        <end position="63"/>
    </location>
</feature>
<evidence type="ECO:0000256" key="8">
    <source>
        <dbReference type="ARBA" id="ARBA00015611"/>
    </source>
</evidence>
<dbReference type="InterPro" id="IPR014782">
    <property type="entry name" value="Peptidase_M1_dom"/>
</dbReference>
<keyword evidence="11" id="KW-0645">Protease</keyword>
<dbReference type="SUPFAM" id="SSF55486">
    <property type="entry name" value="Metalloproteases ('zincins'), catalytic domain"/>
    <property type="match status" value="1"/>
</dbReference>
<evidence type="ECO:0000256" key="16">
    <source>
        <dbReference type="ARBA" id="ARBA00022833"/>
    </source>
</evidence>
<sequence>MMVSSVGTREVFSVESTASGQSPTDEKKNKKGLQVLLNKKVALVLGALLLTATVATSLLAVHFTSQPDNTRSENQVRTEAAAAGVAAPSPRSKHSYSPPIVPLSLTHRRINNWQAFIKEYKRGEQTSPLSSSSAVVRNDQHQLPSPLEAEDLRLPTSITPLHYELHVQPFIHGDRNILGSVLIELSVEEATDNITLHINDIITKNETITVTPGNSTEESVTITQHLYDHRRQFYIAKLDRPLVAGQTYYLYIEYQGYLNDQLAGFYRSTYTDSDGNDRYIAVTHFEPTDARRAFPCFDEPAMKARFKIFITRETAMTSISNMPLNDTTSGEAGWEVDEFEETVLVSTYLVAFAVTDFTHTDSDENDHVHFRIWAREDAIDQTQYATECGPAVLTYYETYFGVPFPLPKQDMIAIPDFAAGAMENWGLITYRETALLYDDELSSARNKERVARVIAHELAHQWFGNLVTLEWWNDLWLNEGFASYVEILGTDEISPDWQIETLFVTENLQSVMELDSLESSHPISVPVGDPDEINQLFDGISYDKGASIIRMMNYFLTEDTFRKGITNYLTELAFSNAVQDDLWAYLTYAAEEDDTLPQDITVKMIMDTWTLQMGYPVITVTRTQEGTSATLTQERFLSVETERRYKADEYRWWVPITYTTQDNPDFDATHAEDWIKDTEAQITLTDALPASDKWVIFNLQQTGYYRVNYDENNWGLLVQQLEADHTVIHVASRSQLIDDALDLARAGKLSYSTALNVNSYLSNEIEYFPWASAMDNLGYMEGMFSRRGGYGSLRKYLLSLLEPLYNSVGFDDPKDDPQLDHYKRTLATSWVCQLNLKDCVDRSVVLYQEWMNDPNAGTITPNQKSTVYCTGIAEGGEAEWNFAWNQYLTTNLGTERDLILSALGCTKEIWILSRYLEMSITEGSGIRRQDASRSIDAVARNDLGRDLAWNFIRENWNEMSEYLGTFTSMGDLVLYVSSDFNTPEEKHQLELFKEQHLEDLGSATFAVDQAIEGTENNIAWMENYYDVFTSKQTRGTVIIITIIMVEAVMVIVACCAGLGLTLSYFTFGSHRFPHHNNNNNNNNKQVTPTDGNSSEGQGVGRGVDSKQRVLVVTAHPDDEVMFFGPTILHYTQHANTTLYLLCLSNGNYYGDGGVRSQELLSSCSMLGVARENVLQYRCDQLPDHPSVSWPTPTTASLINHYIHALDIDVVITFDRWGVSGHINHIATHTALQHLMEQRLLPQGCEVYQLESVSVLRKYLSFLDVPLTYVLSTCVFTLNTKQWSILQRAMRQHKSQMLWFRYIYSYFSRYLLINTLAPITHKH</sequence>
<dbReference type="InterPro" id="IPR001930">
    <property type="entry name" value="Peptidase_M1"/>
</dbReference>
<dbReference type="FunFam" id="1.10.390.10:FF:000016">
    <property type="entry name" value="Glutamyl aminopeptidase"/>
    <property type="match status" value="1"/>
</dbReference>
<dbReference type="EMBL" id="JAWZYT010000059">
    <property type="protein sequence ID" value="KAK4328772.1"/>
    <property type="molecule type" value="Genomic_DNA"/>
</dbReference>
<dbReference type="CDD" id="cd09601">
    <property type="entry name" value="M1_APN-Q_like"/>
    <property type="match status" value="1"/>
</dbReference>
<dbReference type="EC" id="3.4.11.2" evidence="7"/>
<evidence type="ECO:0000256" key="18">
    <source>
        <dbReference type="ARBA" id="ARBA00022989"/>
    </source>
</evidence>
<evidence type="ECO:0000256" key="14">
    <source>
        <dbReference type="ARBA" id="ARBA00022729"/>
    </source>
</evidence>
<keyword evidence="18 27" id="KW-1133">Transmembrane helix</keyword>
<dbReference type="InterPro" id="IPR027268">
    <property type="entry name" value="Peptidase_M4/M1_CTD_sf"/>
</dbReference>
<dbReference type="GO" id="GO:0043171">
    <property type="term" value="P:peptide catabolic process"/>
    <property type="evidence" value="ECO:0007669"/>
    <property type="project" value="TreeGrafter"/>
</dbReference>
<evidence type="ECO:0000259" key="30">
    <source>
        <dbReference type="Pfam" id="PF17900"/>
    </source>
</evidence>
<evidence type="ECO:0000256" key="12">
    <source>
        <dbReference type="ARBA" id="ARBA00022692"/>
    </source>
</evidence>
<feature type="domain" description="Aminopeptidase N-like N-terminal" evidence="30">
    <location>
        <begin position="160"/>
        <end position="349"/>
    </location>
</feature>
<dbReference type="InterPro" id="IPR050344">
    <property type="entry name" value="Peptidase_M1_aminopeptidases"/>
</dbReference>
<comment type="similarity">
    <text evidence="5">Belongs to the peptidase M1 family.</text>
</comment>
<dbReference type="PANTHER" id="PTHR11533">
    <property type="entry name" value="PROTEASE M1 ZINC METALLOPROTEASE"/>
    <property type="match status" value="1"/>
</dbReference>
<dbReference type="EC" id="3.5.1.89" evidence="6"/>
<dbReference type="FunFam" id="1.25.50.20:FF:000001">
    <property type="entry name" value="Aminopeptidase"/>
    <property type="match status" value="1"/>
</dbReference>
<dbReference type="InterPro" id="IPR034016">
    <property type="entry name" value="M1_APN-typ"/>
</dbReference>
<evidence type="ECO:0000256" key="19">
    <source>
        <dbReference type="ARBA" id="ARBA00023049"/>
    </source>
</evidence>
<keyword evidence="14" id="KW-0732">Signal</keyword>
<evidence type="ECO:0000256" key="13">
    <source>
        <dbReference type="ARBA" id="ARBA00022723"/>
    </source>
</evidence>
<feature type="compositionally biased region" description="Polar residues" evidence="26">
    <location>
        <begin position="14"/>
        <end position="23"/>
    </location>
</feature>
<evidence type="ECO:0000256" key="23">
    <source>
        <dbReference type="PIRSR" id="PIRSR634016-1"/>
    </source>
</evidence>
<feature type="transmembrane region" description="Helical" evidence="27">
    <location>
        <begin position="1297"/>
        <end position="1316"/>
    </location>
</feature>
<comment type="similarity">
    <text evidence="4">Belongs to the PIGL family.</text>
</comment>
<comment type="catalytic activity">
    <reaction evidence="1">
        <text>Release of an N-terminal amino acid, Xaa-|-Yaa- from a peptide, amide or arylamide. Xaa is preferably Ala, but may be most amino acids including Pro (slow action). When a terminal hydrophobic residue is followed by a prolyl residue, the two may be released as an intact Xaa-Pro dipeptide.</text>
        <dbReference type="EC" id="3.4.11.2"/>
    </reaction>
</comment>
<comment type="subcellular location">
    <subcellularLocation>
        <location evidence="3">Cell membrane</location>
        <topology evidence="3">Lipid-anchor</topology>
        <topology evidence="3">GPI-anchor</topology>
    </subcellularLocation>
    <subcellularLocation>
        <location evidence="2">Membrane</location>
        <topology evidence="2">Single-pass type II membrane protein</topology>
    </subcellularLocation>
</comment>
<evidence type="ECO:0000313" key="32">
    <source>
        <dbReference type="Proteomes" id="UP001292094"/>
    </source>
</evidence>
<reference evidence="31" key="1">
    <citation type="submission" date="2023-11" db="EMBL/GenBank/DDBJ databases">
        <title>Genome assemblies of two species of porcelain crab, Petrolisthes cinctipes and Petrolisthes manimaculis (Anomura: Porcellanidae).</title>
        <authorList>
            <person name="Angst P."/>
        </authorList>
    </citation>
    <scope>NUCLEOTIDE SEQUENCE</scope>
    <source>
        <strain evidence="31">PB745_02</strain>
        <tissue evidence="31">Gill</tissue>
    </source>
</reference>
<dbReference type="InterPro" id="IPR003737">
    <property type="entry name" value="GlcNAc_PI_deacetylase-related"/>
</dbReference>
<protein>
    <recommendedName>
        <fullName evidence="8">Aminopeptidase N</fullName>
        <ecNumber evidence="7">3.4.11.2</ecNumber>
        <ecNumber evidence="6">3.5.1.89</ecNumber>
    </recommendedName>
</protein>
<evidence type="ECO:0000259" key="29">
    <source>
        <dbReference type="Pfam" id="PF11838"/>
    </source>
</evidence>
<feature type="domain" description="Peptidase M1 membrane alanine aminopeptidase" evidence="28">
    <location>
        <begin position="384"/>
        <end position="609"/>
    </location>
</feature>
<keyword evidence="20 27" id="KW-0472">Membrane</keyword>
<dbReference type="FunFam" id="2.60.40.1730:FF:000012">
    <property type="entry name" value="Aminopeptidase N"/>
    <property type="match status" value="1"/>
</dbReference>
<feature type="binding site" evidence="24">
    <location>
        <position position="456"/>
    </location>
    <ligand>
        <name>Zn(2+)</name>
        <dbReference type="ChEBI" id="CHEBI:29105"/>
        <note>catalytic</note>
    </ligand>
</feature>
<dbReference type="GO" id="GO:0006508">
    <property type="term" value="P:proteolysis"/>
    <property type="evidence" value="ECO:0007669"/>
    <property type="project" value="UniProtKB-KW"/>
</dbReference>
<dbReference type="InterPro" id="IPR024571">
    <property type="entry name" value="ERAP1-like_C_dom"/>
</dbReference>
<dbReference type="SUPFAM" id="SSF63737">
    <property type="entry name" value="Leukotriene A4 hydrolase N-terminal domain"/>
    <property type="match status" value="1"/>
</dbReference>
<gene>
    <name evidence="31" type="ORF">Pmani_000831</name>
</gene>
<dbReference type="Pfam" id="PF11838">
    <property type="entry name" value="ERAP1_C"/>
    <property type="match status" value="1"/>
</dbReference>
<evidence type="ECO:0000256" key="27">
    <source>
        <dbReference type="SAM" id="Phobius"/>
    </source>
</evidence>
<feature type="binding site" evidence="24">
    <location>
        <position position="479"/>
    </location>
    <ligand>
        <name>Zn(2+)</name>
        <dbReference type="ChEBI" id="CHEBI:29105"/>
        <note>catalytic</note>
    </ligand>
</feature>
<dbReference type="Gene3D" id="1.10.390.10">
    <property type="entry name" value="Neutral Protease Domain 2"/>
    <property type="match status" value="1"/>
</dbReference>
<organism evidence="31 32">
    <name type="scientific">Petrolisthes manimaculis</name>
    <dbReference type="NCBI Taxonomy" id="1843537"/>
    <lineage>
        <taxon>Eukaryota</taxon>
        <taxon>Metazoa</taxon>
        <taxon>Ecdysozoa</taxon>
        <taxon>Arthropoda</taxon>
        <taxon>Crustacea</taxon>
        <taxon>Multicrustacea</taxon>
        <taxon>Malacostraca</taxon>
        <taxon>Eumalacostraca</taxon>
        <taxon>Eucarida</taxon>
        <taxon>Decapoda</taxon>
        <taxon>Pleocyemata</taxon>
        <taxon>Anomura</taxon>
        <taxon>Galatheoidea</taxon>
        <taxon>Porcellanidae</taxon>
        <taxon>Petrolisthes</taxon>
    </lineage>
</organism>
<feature type="site" description="Transition state stabilizer" evidence="25">
    <location>
        <position position="542"/>
    </location>
</feature>
<evidence type="ECO:0000256" key="3">
    <source>
        <dbReference type="ARBA" id="ARBA00004609"/>
    </source>
</evidence>
<dbReference type="Gene3D" id="2.60.40.1910">
    <property type="match status" value="1"/>
</dbReference>
<comment type="cofactor">
    <cofactor evidence="24">
        <name>Zn(2+)</name>
        <dbReference type="ChEBI" id="CHEBI:29105"/>
    </cofactor>
    <text evidence="24">Binds 1 zinc ion per subunit.</text>
</comment>
<keyword evidence="15" id="KW-0378">Hydrolase</keyword>
<dbReference type="InterPro" id="IPR042097">
    <property type="entry name" value="Aminopeptidase_N-like_N_sf"/>
</dbReference>
<evidence type="ECO:0000256" key="1">
    <source>
        <dbReference type="ARBA" id="ARBA00000098"/>
    </source>
</evidence>
<dbReference type="GO" id="GO:0005886">
    <property type="term" value="C:plasma membrane"/>
    <property type="evidence" value="ECO:0007669"/>
    <property type="project" value="UniProtKB-SubCell"/>
</dbReference>
<comment type="caution">
    <text evidence="31">The sequence shown here is derived from an EMBL/GenBank/DDBJ whole genome shotgun (WGS) entry which is preliminary data.</text>
</comment>
<evidence type="ECO:0000256" key="15">
    <source>
        <dbReference type="ARBA" id="ARBA00022801"/>
    </source>
</evidence>
<keyword evidence="12 27" id="KW-0812">Transmembrane</keyword>
<dbReference type="Pfam" id="PF02585">
    <property type="entry name" value="PIG-L"/>
    <property type="match status" value="1"/>
</dbReference>
<evidence type="ECO:0000256" key="10">
    <source>
        <dbReference type="ARBA" id="ARBA00022622"/>
    </source>
</evidence>
<keyword evidence="13 24" id="KW-0479">Metal-binding</keyword>
<evidence type="ECO:0000256" key="9">
    <source>
        <dbReference type="ARBA" id="ARBA00022475"/>
    </source>
</evidence>
<dbReference type="Pfam" id="PF17900">
    <property type="entry name" value="Peptidase_M1_N"/>
    <property type="match status" value="1"/>
</dbReference>
<keyword evidence="10" id="KW-0449">Lipoprotein</keyword>
<evidence type="ECO:0000256" key="21">
    <source>
        <dbReference type="ARBA" id="ARBA00023157"/>
    </source>
</evidence>
<keyword evidence="10" id="KW-0336">GPI-anchor</keyword>
<dbReference type="Gene3D" id="3.40.50.10320">
    <property type="entry name" value="LmbE-like"/>
    <property type="match status" value="1"/>
</dbReference>
<dbReference type="Gene3D" id="1.25.50.20">
    <property type="match status" value="1"/>
</dbReference>
<dbReference type="GO" id="GO:0042277">
    <property type="term" value="F:peptide binding"/>
    <property type="evidence" value="ECO:0007669"/>
    <property type="project" value="TreeGrafter"/>
</dbReference>
<dbReference type="GO" id="GO:0008270">
    <property type="term" value="F:zinc ion binding"/>
    <property type="evidence" value="ECO:0007669"/>
    <property type="project" value="InterPro"/>
</dbReference>
<evidence type="ECO:0000259" key="28">
    <source>
        <dbReference type="Pfam" id="PF01433"/>
    </source>
</evidence>
<evidence type="ECO:0000256" key="2">
    <source>
        <dbReference type="ARBA" id="ARBA00004606"/>
    </source>
</evidence>
<dbReference type="GO" id="GO:0098552">
    <property type="term" value="C:side of membrane"/>
    <property type="evidence" value="ECO:0007669"/>
    <property type="project" value="UniProtKB-KW"/>
</dbReference>
<dbReference type="InterPro" id="IPR024078">
    <property type="entry name" value="LmbE-like_dom_sf"/>
</dbReference>
<name>A0AAE1ULY5_9EUCA</name>
<keyword evidence="22" id="KW-0325">Glycoprotein</keyword>
<feature type="transmembrane region" description="Helical" evidence="27">
    <location>
        <begin position="1037"/>
        <end position="1065"/>
    </location>
</feature>
<dbReference type="GO" id="GO:0005737">
    <property type="term" value="C:cytoplasm"/>
    <property type="evidence" value="ECO:0007669"/>
    <property type="project" value="TreeGrafter"/>
</dbReference>
<evidence type="ECO:0000256" key="22">
    <source>
        <dbReference type="ARBA" id="ARBA00023180"/>
    </source>
</evidence>
<evidence type="ECO:0000256" key="7">
    <source>
        <dbReference type="ARBA" id="ARBA00012564"/>
    </source>
</evidence>
<dbReference type="InterPro" id="IPR045357">
    <property type="entry name" value="Aminopeptidase_N-like_N"/>
</dbReference>
<proteinExistence type="inferred from homology"/>
<keyword evidence="21" id="KW-1015">Disulfide bond</keyword>
<dbReference type="Pfam" id="PF01433">
    <property type="entry name" value="Peptidase_M1"/>
    <property type="match status" value="1"/>
</dbReference>
<feature type="active site" description="Proton acceptor" evidence="23">
    <location>
        <position position="457"/>
    </location>
</feature>
<evidence type="ECO:0000256" key="5">
    <source>
        <dbReference type="ARBA" id="ARBA00010136"/>
    </source>
</evidence>
<evidence type="ECO:0000256" key="20">
    <source>
        <dbReference type="ARBA" id="ARBA00023136"/>
    </source>
</evidence>
<feature type="domain" description="ERAP1-like C-terminal" evidence="29">
    <location>
        <begin position="694"/>
        <end position="1015"/>
    </location>
</feature>
<dbReference type="Proteomes" id="UP001292094">
    <property type="component" value="Unassembled WGS sequence"/>
</dbReference>
<feature type="binding site" evidence="24">
    <location>
        <position position="460"/>
    </location>
    <ligand>
        <name>Zn(2+)</name>
        <dbReference type="ChEBI" id="CHEBI:29105"/>
        <note>catalytic</note>
    </ligand>
</feature>
<keyword evidence="9" id="KW-1003">Cell membrane</keyword>
<evidence type="ECO:0000256" key="26">
    <source>
        <dbReference type="SAM" id="MobiDB-lite"/>
    </source>
</evidence>
<dbReference type="PANTHER" id="PTHR11533:SF294">
    <property type="entry name" value="THYROTROPIN-RELEASING HORMONE-DEGRADING ECTOENZYME"/>
    <property type="match status" value="1"/>
</dbReference>
<feature type="region of interest" description="Disordered" evidence="26">
    <location>
        <begin position="66"/>
        <end position="97"/>
    </location>
</feature>
<dbReference type="GO" id="GO:0016285">
    <property type="term" value="F:alanyl aminopeptidase activity"/>
    <property type="evidence" value="ECO:0007669"/>
    <property type="project" value="UniProtKB-EC"/>
</dbReference>
<feature type="compositionally biased region" description="Polar residues" evidence="26">
    <location>
        <begin position="1084"/>
        <end position="1096"/>
    </location>
</feature>
<evidence type="ECO:0000256" key="24">
    <source>
        <dbReference type="PIRSR" id="PIRSR634016-3"/>
    </source>
</evidence>
<keyword evidence="17" id="KW-0735">Signal-anchor</keyword>
<dbReference type="GO" id="GO:0005615">
    <property type="term" value="C:extracellular space"/>
    <property type="evidence" value="ECO:0007669"/>
    <property type="project" value="TreeGrafter"/>
</dbReference>
<accession>A0AAE1ULY5</accession>
<dbReference type="GO" id="GO:0000225">
    <property type="term" value="F:N-acetylglucosaminylphosphatidylinositol deacetylase activity"/>
    <property type="evidence" value="ECO:0007669"/>
    <property type="project" value="UniProtKB-EC"/>
</dbReference>
<evidence type="ECO:0000256" key="17">
    <source>
        <dbReference type="ARBA" id="ARBA00022968"/>
    </source>
</evidence>
<evidence type="ECO:0000256" key="25">
    <source>
        <dbReference type="PIRSR" id="PIRSR634016-4"/>
    </source>
</evidence>
<evidence type="ECO:0000256" key="6">
    <source>
        <dbReference type="ARBA" id="ARBA00012176"/>
    </source>
</evidence>
<dbReference type="SUPFAM" id="SSF102588">
    <property type="entry name" value="LmbE-like"/>
    <property type="match status" value="1"/>
</dbReference>
<dbReference type="Gene3D" id="2.60.40.1730">
    <property type="entry name" value="tricorn interacting facor f3 domain"/>
    <property type="match status" value="1"/>
</dbReference>
<evidence type="ECO:0000256" key="11">
    <source>
        <dbReference type="ARBA" id="ARBA00022670"/>
    </source>
</evidence>
<dbReference type="GO" id="GO:0070006">
    <property type="term" value="F:metalloaminopeptidase activity"/>
    <property type="evidence" value="ECO:0007669"/>
    <property type="project" value="TreeGrafter"/>
</dbReference>
<evidence type="ECO:0000256" key="4">
    <source>
        <dbReference type="ARBA" id="ARBA00006066"/>
    </source>
</evidence>
<keyword evidence="32" id="KW-1185">Reference proteome</keyword>
<keyword evidence="19" id="KW-0482">Metalloprotease</keyword>
<dbReference type="PRINTS" id="PR00756">
    <property type="entry name" value="ALADIPTASE"/>
</dbReference>
<keyword evidence="16 24" id="KW-0862">Zinc</keyword>
<dbReference type="FunFam" id="2.60.40.1910:FF:000008">
    <property type="entry name" value="Aminopeptidase"/>
    <property type="match status" value="1"/>
</dbReference>
<feature type="region of interest" description="Disordered" evidence="26">
    <location>
        <begin position="1076"/>
        <end position="1102"/>
    </location>
</feature>
<feature type="region of interest" description="Disordered" evidence="26">
    <location>
        <begin position="1"/>
        <end position="30"/>
    </location>
</feature>